<name>A0AAW1JWW1_POPJA</name>
<feature type="compositionally biased region" description="Polar residues" evidence="1">
    <location>
        <begin position="60"/>
        <end position="73"/>
    </location>
</feature>
<reference evidence="2 3" key="1">
    <citation type="journal article" date="2024" name="BMC Genomics">
        <title>De novo assembly and annotation of Popillia japonica's genome with initial clues to its potential as an invasive pest.</title>
        <authorList>
            <person name="Cucini C."/>
            <person name="Boschi S."/>
            <person name="Funari R."/>
            <person name="Cardaioli E."/>
            <person name="Iannotti N."/>
            <person name="Marturano G."/>
            <person name="Paoli F."/>
            <person name="Bruttini M."/>
            <person name="Carapelli A."/>
            <person name="Frati F."/>
            <person name="Nardi F."/>
        </authorList>
    </citation>
    <scope>NUCLEOTIDE SEQUENCE [LARGE SCALE GENOMIC DNA]</scope>
    <source>
        <strain evidence="2">DMR45628</strain>
    </source>
</reference>
<organism evidence="2 3">
    <name type="scientific">Popillia japonica</name>
    <name type="common">Japanese beetle</name>
    <dbReference type="NCBI Taxonomy" id="7064"/>
    <lineage>
        <taxon>Eukaryota</taxon>
        <taxon>Metazoa</taxon>
        <taxon>Ecdysozoa</taxon>
        <taxon>Arthropoda</taxon>
        <taxon>Hexapoda</taxon>
        <taxon>Insecta</taxon>
        <taxon>Pterygota</taxon>
        <taxon>Neoptera</taxon>
        <taxon>Endopterygota</taxon>
        <taxon>Coleoptera</taxon>
        <taxon>Polyphaga</taxon>
        <taxon>Scarabaeiformia</taxon>
        <taxon>Scarabaeidae</taxon>
        <taxon>Rutelinae</taxon>
        <taxon>Popillia</taxon>
    </lineage>
</organism>
<sequence length="100" mass="11235">MCHVDALSRNPAGEPEETECAAGLLVYHAETGQEHDIDIHNPDESDDTSDEDYEDSENEQMTMQAEENLSDGNETVEPEPPVGPIKPKRERKRQCKPKKT</sequence>
<comment type="caution">
    <text evidence="2">The sequence shown here is derived from an EMBL/GenBank/DDBJ whole genome shotgun (WGS) entry which is preliminary data.</text>
</comment>
<proteinExistence type="predicted"/>
<dbReference type="Proteomes" id="UP001458880">
    <property type="component" value="Unassembled WGS sequence"/>
</dbReference>
<dbReference type="EMBL" id="JASPKY010000311">
    <property type="protein sequence ID" value="KAK9709333.1"/>
    <property type="molecule type" value="Genomic_DNA"/>
</dbReference>
<evidence type="ECO:0000256" key="1">
    <source>
        <dbReference type="SAM" id="MobiDB-lite"/>
    </source>
</evidence>
<gene>
    <name evidence="2" type="ORF">QE152_g26673</name>
</gene>
<feature type="compositionally biased region" description="Basic residues" evidence="1">
    <location>
        <begin position="86"/>
        <end position="100"/>
    </location>
</feature>
<feature type="region of interest" description="Disordered" evidence="1">
    <location>
        <begin position="29"/>
        <end position="100"/>
    </location>
</feature>
<feature type="compositionally biased region" description="Basic and acidic residues" evidence="1">
    <location>
        <begin position="31"/>
        <end position="43"/>
    </location>
</feature>
<keyword evidence="3" id="KW-1185">Reference proteome</keyword>
<dbReference type="AlphaFoldDB" id="A0AAW1JWW1"/>
<evidence type="ECO:0000313" key="3">
    <source>
        <dbReference type="Proteomes" id="UP001458880"/>
    </source>
</evidence>
<protein>
    <submittedName>
        <fullName evidence="2">Uncharacterized protein</fullName>
    </submittedName>
</protein>
<accession>A0AAW1JWW1</accession>
<evidence type="ECO:0000313" key="2">
    <source>
        <dbReference type="EMBL" id="KAK9709333.1"/>
    </source>
</evidence>
<feature type="compositionally biased region" description="Acidic residues" evidence="1">
    <location>
        <begin position="44"/>
        <end position="58"/>
    </location>
</feature>